<evidence type="ECO:0000256" key="1">
    <source>
        <dbReference type="SAM" id="MobiDB-lite"/>
    </source>
</evidence>
<protein>
    <submittedName>
        <fullName evidence="2">CLUMA_CG017152, isoform A</fullName>
    </submittedName>
</protein>
<evidence type="ECO:0000313" key="3">
    <source>
        <dbReference type="Proteomes" id="UP000183832"/>
    </source>
</evidence>
<sequence length="116" mass="13658">MLSNFIVDSTIISPLDLLHSRTRSTKPAETIERHECIFILIFLRFMHGKKKKKNKDCDDEEIEEESQVKKVPTRDELLMKLEKLKVGTDEEFYDGVIDENDESWNSEDYSSDDEEE</sequence>
<proteinExistence type="predicted"/>
<dbReference type="AlphaFoldDB" id="A0A1J1IUW0"/>
<feature type="region of interest" description="Disordered" evidence="1">
    <location>
        <begin position="94"/>
        <end position="116"/>
    </location>
</feature>
<evidence type="ECO:0000313" key="2">
    <source>
        <dbReference type="EMBL" id="CRL04035.1"/>
    </source>
</evidence>
<keyword evidence="3" id="KW-1185">Reference proteome</keyword>
<gene>
    <name evidence="2" type="ORF">CLUMA_CG017152</name>
</gene>
<dbReference type="Proteomes" id="UP000183832">
    <property type="component" value="Unassembled WGS sequence"/>
</dbReference>
<reference evidence="2 3" key="1">
    <citation type="submission" date="2015-04" db="EMBL/GenBank/DDBJ databases">
        <authorList>
            <person name="Syromyatnikov M.Y."/>
            <person name="Popov V.N."/>
        </authorList>
    </citation>
    <scope>NUCLEOTIDE SEQUENCE [LARGE SCALE GENOMIC DNA]</scope>
</reference>
<accession>A0A1J1IUW0</accession>
<organism evidence="2 3">
    <name type="scientific">Clunio marinus</name>
    <dbReference type="NCBI Taxonomy" id="568069"/>
    <lineage>
        <taxon>Eukaryota</taxon>
        <taxon>Metazoa</taxon>
        <taxon>Ecdysozoa</taxon>
        <taxon>Arthropoda</taxon>
        <taxon>Hexapoda</taxon>
        <taxon>Insecta</taxon>
        <taxon>Pterygota</taxon>
        <taxon>Neoptera</taxon>
        <taxon>Endopterygota</taxon>
        <taxon>Diptera</taxon>
        <taxon>Nematocera</taxon>
        <taxon>Chironomoidea</taxon>
        <taxon>Chironomidae</taxon>
        <taxon>Clunio</taxon>
    </lineage>
</organism>
<name>A0A1J1IUW0_9DIPT</name>
<dbReference type="EMBL" id="CVRI01000061">
    <property type="protein sequence ID" value="CRL04035.1"/>
    <property type="molecule type" value="Genomic_DNA"/>
</dbReference>